<dbReference type="Proteomes" id="UP000792457">
    <property type="component" value="Unassembled WGS sequence"/>
</dbReference>
<feature type="domain" description="TMEM248/TMEM219" evidence="6">
    <location>
        <begin position="10"/>
        <end position="278"/>
    </location>
</feature>
<dbReference type="OrthoDB" id="6329605at2759"/>
<evidence type="ECO:0000256" key="5">
    <source>
        <dbReference type="SAM" id="Phobius"/>
    </source>
</evidence>
<proteinExistence type="predicted"/>
<protein>
    <recommendedName>
        <fullName evidence="6">TMEM248/TMEM219 domain-containing protein</fullName>
    </recommendedName>
</protein>
<keyword evidence="4 5" id="KW-0472">Membrane</keyword>
<reference evidence="7" key="1">
    <citation type="submission" date="2013-04" db="EMBL/GenBank/DDBJ databases">
        <authorList>
            <person name="Qu J."/>
            <person name="Murali S.C."/>
            <person name="Bandaranaike D."/>
            <person name="Bellair M."/>
            <person name="Blankenburg K."/>
            <person name="Chao H."/>
            <person name="Dinh H."/>
            <person name="Doddapaneni H."/>
            <person name="Downs B."/>
            <person name="Dugan-Rocha S."/>
            <person name="Elkadiri S."/>
            <person name="Gnanaolivu R.D."/>
            <person name="Hernandez B."/>
            <person name="Javaid M."/>
            <person name="Jayaseelan J.C."/>
            <person name="Lee S."/>
            <person name="Li M."/>
            <person name="Ming W."/>
            <person name="Munidasa M."/>
            <person name="Muniz J."/>
            <person name="Nguyen L."/>
            <person name="Ongeri F."/>
            <person name="Osuji N."/>
            <person name="Pu L.-L."/>
            <person name="Puazo M."/>
            <person name="Qu C."/>
            <person name="Quiroz J."/>
            <person name="Raj R."/>
            <person name="Weissenberger G."/>
            <person name="Xin Y."/>
            <person name="Zou X."/>
            <person name="Han Y."/>
            <person name="Richards S."/>
            <person name="Worley K."/>
            <person name="Muzny D."/>
            <person name="Gibbs R."/>
        </authorList>
    </citation>
    <scope>NUCLEOTIDE SEQUENCE</scope>
    <source>
        <strain evidence="7">Sampled in the wild</strain>
    </source>
</reference>
<evidence type="ECO:0000256" key="4">
    <source>
        <dbReference type="ARBA" id="ARBA00023136"/>
    </source>
</evidence>
<comment type="subcellular location">
    <subcellularLocation>
        <location evidence="1">Membrane</location>
    </subcellularLocation>
</comment>
<evidence type="ECO:0000313" key="7">
    <source>
        <dbReference type="EMBL" id="KAG8235958.1"/>
    </source>
</evidence>
<dbReference type="Pfam" id="PF14940">
    <property type="entry name" value="TMEM219"/>
    <property type="match status" value="1"/>
</dbReference>
<accession>A0A8K0KKH4</accession>
<dbReference type="AlphaFoldDB" id="A0A8K0KKH4"/>
<sequence>MGFTSPLGNLKSFASSRPPLVVFTLCLTAFALTTYSLAYFIKRAENVPNPDVRLDWNTFILHMAELDFCVLSPEESKGVSSSIQHSSTVTQGALATAATSDDHLNNSSIGITSVLPKVVADQDVKDLNGDNLSVVSLKVTASLSLIQELSTLPHNISTITGTLQAHQLELNVADVSQNATLNVTFHLPAGIQNASQPQEICITFEGPERFLPSTKSPPACYPSPLQSEADSHQAKFVGLRRGPPGQEVFTDTGYGFELWCNEGSIVHMVYHPDPELTVFLTVVPLDP</sequence>
<dbReference type="InterPro" id="IPR039587">
    <property type="entry name" value="TMEM248/TMEM219_dom"/>
</dbReference>
<evidence type="ECO:0000313" key="8">
    <source>
        <dbReference type="Proteomes" id="UP000792457"/>
    </source>
</evidence>
<dbReference type="PANTHER" id="PTHR16002">
    <property type="entry name" value="TRANSMEMBRANE PROTEIN 248-LIKE"/>
    <property type="match status" value="1"/>
</dbReference>
<dbReference type="PANTHER" id="PTHR16002:SF4">
    <property type="entry name" value="TMEM248_TMEM219 DOMAIN-CONTAINING PROTEIN"/>
    <property type="match status" value="1"/>
</dbReference>
<organism evidence="7 8">
    <name type="scientific">Ladona fulva</name>
    <name type="common">Scarce chaser dragonfly</name>
    <name type="synonym">Libellula fulva</name>
    <dbReference type="NCBI Taxonomy" id="123851"/>
    <lineage>
        <taxon>Eukaryota</taxon>
        <taxon>Metazoa</taxon>
        <taxon>Ecdysozoa</taxon>
        <taxon>Arthropoda</taxon>
        <taxon>Hexapoda</taxon>
        <taxon>Insecta</taxon>
        <taxon>Pterygota</taxon>
        <taxon>Palaeoptera</taxon>
        <taxon>Odonata</taxon>
        <taxon>Epiprocta</taxon>
        <taxon>Anisoptera</taxon>
        <taxon>Libelluloidea</taxon>
        <taxon>Libellulidae</taxon>
        <taxon>Ladona</taxon>
    </lineage>
</organism>
<evidence type="ECO:0000256" key="2">
    <source>
        <dbReference type="ARBA" id="ARBA00022692"/>
    </source>
</evidence>
<evidence type="ECO:0000256" key="1">
    <source>
        <dbReference type="ARBA" id="ARBA00004370"/>
    </source>
</evidence>
<gene>
    <name evidence="7" type="ORF">J437_LFUL016429</name>
</gene>
<comment type="caution">
    <text evidence="7">The sequence shown here is derived from an EMBL/GenBank/DDBJ whole genome shotgun (WGS) entry which is preliminary data.</text>
</comment>
<evidence type="ECO:0000256" key="3">
    <source>
        <dbReference type="ARBA" id="ARBA00022989"/>
    </source>
</evidence>
<keyword evidence="8" id="KW-1185">Reference proteome</keyword>
<feature type="transmembrane region" description="Helical" evidence="5">
    <location>
        <begin position="20"/>
        <end position="41"/>
    </location>
</feature>
<dbReference type="InterPro" id="IPR039493">
    <property type="entry name" value="TMEM248/TMEM219"/>
</dbReference>
<reference evidence="7" key="2">
    <citation type="submission" date="2017-10" db="EMBL/GenBank/DDBJ databases">
        <title>Ladona fulva Genome sequencing and assembly.</title>
        <authorList>
            <person name="Murali S."/>
            <person name="Richards S."/>
            <person name="Bandaranaike D."/>
            <person name="Bellair M."/>
            <person name="Blankenburg K."/>
            <person name="Chao H."/>
            <person name="Dinh H."/>
            <person name="Doddapaneni H."/>
            <person name="Dugan-Rocha S."/>
            <person name="Elkadiri S."/>
            <person name="Gnanaolivu R."/>
            <person name="Hernandez B."/>
            <person name="Skinner E."/>
            <person name="Javaid M."/>
            <person name="Lee S."/>
            <person name="Li M."/>
            <person name="Ming W."/>
            <person name="Munidasa M."/>
            <person name="Muniz J."/>
            <person name="Nguyen L."/>
            <person name="Hughes D."/>
            <person name="Osuji N."/>
            <person name="Pu L.-L."/>
            <person name="Puazo M."/>
            <person name="Qu C."/>
            <person name="Quiroz J."/>
            <person name="Raj R."/>
            <person name="Weissenberger G."/>
            <person name="Xin Y."/>
            <person name="Zou X."/>
            <person name="Han Y."/>
            <person name="Worley K."/>
            <person name="Muzny D."/>
            <person name="Gibbs R."/>
        </authorList>
    </citation>
    <scope>NUCLEOTIDE SEQUENCE</scope>
    <source>
        <strain evidence="7">Sampled in the wild</strain>
    </source>
</reference>
<name>A0A8K0KKH4_LADFU</name>
<keyword evidence="2 5" id="KW-0812">Transmembrane</keyword>
<keyword evidence="3 5" id="KW-1133">Transmembrane helix</keyword>
<evidence type="ECO:0000259" key="6">
    <source>
        <dbReference type="Pfam" id="PF14940"/>
    </source>
</evidence>
<dbReference type="GO" id="GO:0016020">
    <property type="term" value="C:membrane"/>
    <property type="evidence" value="ECO:0007669"/>
    <property type="project" value="UniProtKB-SubCell"/>
</dbReference>
<dbReference type="EMBL" id="KZ308973">
    <property type="protein sequence ID" value="KAG8235958.1"/>
    <property type="molecule type" value="Genomic_DNA"/>
</dbReference>